<proteinExistence type="predicted"/>
<dbReference type="Proteomes" id="UP001177120">
    <property type="component" value="Unassembled WGS sequence"/>
</dbReference>
<evidence type="ECO:0008006" key="3">
    <source>
        <dbReference type="Google" id="ProtNLM"/>
    </source>
</evidence>
<reference evidence="1" key="1">
    <citation type="journal article" date="2024" name="Int. J. Syst. Evol. Microbiol.">
        <title>Polycladomyces zharkentensis sp. nov., a novel thermophilic cellulose- and starch-degrading member of the Bacillota from a geothermal aquifer in Kazakhstan.</title>
        <authorList>
            <person name="Mashzhan A."/>
            <person name="Kistaubayeva A."/>
            <person name="Javier-Lopez R."/>
            <person name="Bissenova U."/>
            <person name="Bissenbay A."/>
            <person name="Birkeland N.K."/>
        </authorList>
    </citation>
    <scope>NUCLEOTIDE SEQUENCE</scope>
    <source>
        <strain evidence="1">ZKZ2T</strain>
    </source>
</reference>
<keyword evidence="2" id="KW-1185">Reference proteome</keyword>
<sequence length="102" mass="11540">MSLMLMMGCAQEEKKTVPVVIKVKNTQGQPLSHSVVGITPIIPKELQKEEVGVIPMAIHTNQKGELVRQLTLGRKYEISYQEQKRIVEVRNQPVTVEFIAKE</sequence>
<protein>
    <recommendedName>
        <fullName evidence="3">Lipoprotein</fullName>
    </recommendedName>
</protein>
<gene>
    <name evidence="1" type="ORF">JQC72_06695</name>
</gene>
<accession>A0ABS2WIT8</accession>
<comment type="caution">
    <text evidence="1">The sequence shown here is derived from an EMBL/GenBank/DDBJ whole genome shotgun (WGS) entry which is preliminary data.</text>
</comment>
<name>A0ABS2WIT8_9BACL</name>
<evidence type="ECO:0000313" key="2">
    <source>
        <dbReference type="Proteomes" id="UP001177120"/>
    </source>
</evidence>
<evidence type="ECO:0000313" key="1">
    <source>
        <dbReference type="EMBL" id="MBN2909210.1"/>
    </source>
</evidence>
<organism evidence="1 2">
    <name type="scientific">Polycladomyces zharkentensis</name>
    <dbReference type="NCBI Taxonomy" id="2807616"/>
    <lineage>
        <taxon>Bacteria</taxon>
        <taxon>Bacillati</taxon>
        <taxon>Bacillota</taxon>
        <taxon>Bacilli</taxon>
        <taxon>Bacillales</taxon>
        <taxon>Thermoactinomycetaceae</taxon>
        <taxon>Polycladomyces</taxon>
    </lineage>
</organism>
<dbReference type="RefSeq" id="WP_205494017.1">
    <property type="nucleotide sequence ID" value="NZ_JAFHAP010000007.1"/>
</dbReference>
<dbReference type="EMBL" id="JAFHAP010000007">
    <property type="protein sequence ID" value="MBN2909210.1"/>
    <property type="molecule type" value="Genomic_DNA"/>
</dbReference>